<dbReference type="EMBL" id="MHNK01000019">
    <property type="protein sequence ID" value="OGZ43226.1"/>
    <property type="molecule type" value="Genomic_DNA"/>
</dbReference>
<dbReference type="SUPFAM" id="SSF56655">
    <property type="entry name" value="Carbohydrate phosphatase"/>
    <property type="match status" value="1"/>
</dbReference>
<keyword evidence="1 4" id="KW-0479">Metal-binding</keyword>
<dbReference type="STRING" id="1802114.A2719_00850"/>
<dbReference type="GO" id="GO:0008934">
    <property type="term" value="F:inositol monophosphate 1-phosphatase activity"/>
    <property type="evidence" value="ECO:0007669"/>
    <property type="project" value="TreeGrafter"/>
</dbReference>
<proteinExistence type="predicted"/>
<dbReference type="InterPro" id="IPR000760">
    <property type="entry name" value="Inositol_monophosphatase-like"/>
</dbReference>
<keyword evidence="2" id="KW-0378">Hydrolase</keyword>
<dbReference type="PANTHER" id="PTHR20854">
    <property type="entry name" value="INOSITOL MONOPHOSPHATASE"/>
    <property type="match status" value="1"/>
</dbReference>
<sequence>MENAAVTAGSVLMNTQQEAKDLVTYKDFLTRADIDSDFILQHYLKKEYPSIRYSSEEAELKDGKHGWIVDPLDGSWNFFRQDDTWGISIAYTENGLAKAGVVYLPKKRQLFLTDGKQVQVKQQTHPNVLPIGISKRGVLKECSVWTDHNKKDPRLTTSLFEILTRYTRYPQIRLCCTASMMAVVMGNIDGYIHPAPEPFDHAAAGLILKTIGGEVTDFDGSPWHPFSKSLVASNGIIHKELLKLVQSMKK</sequence>
<feature type="binding site" evidence="4">
    <location>
        <position position="56"/>
    </location>
    <ligand>
        <name>Mg(2+)</name>
        <dbReference type="ChEBI" id="CHEBI:18420"/>
        <label>1</label>
        <note>catalytic</note>
    </ligand>
</feature>
<dbReference type="Gene3D" id="3.30.540.10">
    <property type="entry name" value="Fructose-1,6-Bisphosphatase, subunit A, domain 1"/>
    <property type="match status" value="1"/>
</dbReference>
<feature type="binding site" evidence="4">
    <location>
        <position position="70"/>
    </location>
    <ligand>
        <name>Mg(2+)</name>
        <dbReference type="ChEBI" id="CHEBI:18420"/>
        <label>1</label>
        <note>catalytic</note>
    </ligand>
</feature>
<evidence type="ECO:0008006" key="7">
    <source>
        <dbReference type="Google" id="ProtNLM"/>
    </source>
</evidence>
<dbReference type="GO" id="GO:0007165">
    <property type="term" value="P:signal transduction"/>
    <property type="evidence" value="ECO:0007669"/>
    <property type="project" value="TreeGrafter"/>
</dbReference>
<dbReference type="Proteomes" id="UP000177480">
    <property type="component" value="Unassembled WGS sequence"/>
</dbReference>
<gene>
    <name evidence="5" type="ORF">A2719_00850</name>
</gene>
<protein>
    <recommendedName>
        <fullName evidence="7">Inositol monophosphatase</fullName>
    </recommendedName>
</protein>
<dbReference type="AlphaFoldDB" id="A0A1G2FYU6"/>
<evidence type="ECO:0000256" key="4">
    <source>
        <dbReference type="PIRSR" id="PIRSR600760-2"/>
    </source>
</evidence>
<evidence type="ECO:0000313" key="6">
    <source>
        <dbReference type="Proteomes" id="UP000177480"/>
    </source>
</evidence>
<name>A0A1G2FYU6_9BACT</name>
<organism evidence="5 6">
    <name type="scientific">Candidatus Ryanbacteria bacterium RIFCSPHIGHO2_01_FULL_45_22</name>
    <dbReference type="NCBI Taxonomy" id="1802114"/>
    <lineage>
        <taxon>Bacteria</taxon>
        <taxon>Candidatus Ryaniibacteriota</taxon>
    </lineage>
</organism>
<comment type="caution">
    <text evidence="5">The sequence shown here is derived from an EMBL/GenBank/DDBJ whole genome shotgun (WGS) entry which is preliminary data.</text>
</comment>
<dbReference type="Pfam" id="PF00459">
    <property type="entry name" value="Inositol_P"/>
    <property type="match status" value="1"/>
</dbReference>
<keyword evidence="3 4" id="KW-0460">Magnesium</keyword>
<dbReference type="PANTHER" id="PTHR20854:SF4">
    <property type="entry name" value="INOSITOL-1-MONOPHOSPHATASE-RELATED"/>
    <property type="match status" value="1"/>
</dbReference>
<comment type="cofactor">
    <cofactor evidence="4">
        <name>Mg(2+)</name>
        <dbReference type="ChEBI" id="CHEBI:18420"/>
    </cofactor>
</comment>
<feature type="binding site" evidence="4">
    <location>
        <position position="200"/>
    </location>
    <ligand>
        <name>Mg(2+)</name>
        <dbReference type="ChEBI" id="CHEBI:18420"/>
        <label>1</label>
        <note>catalytic</note>
    </ligand>
</feature>
<dbReference type="CDD" id="cd01637">
    <property type="entry name" value="IMPase_like"/>
    <property type="match status" value="1"/>
</dbReference>
<dbReference type="PROSITE" id="PS00629">
    <property type="entry name" value="IMP_1"/>
    <property type="match status" value="1"/>
</dbReference>
<evidence type="ECO:0000313" key="5">
    <source>
        <dbReference type="EMBL" id="OGZ43226.1"/>
    </source>
</evidence>
<feature type="binding site" evidence="4">
    <location>
        <position position="73"/>
    </location>
    <ligand>
        <name>Mg(2+)</name>
        <dbReference type="ChEBI" id="CHEBI:18420"/>
        <label>1</label>
        <note>catalytic</note>
    </ligand>
</feature>
<dbReference type="PRINTS" id="PR00377">
    <property type="entry name" value="IMPHPHTASES"/>
</dbReference>
<dbReference type="GO" id="GO:0006020">
    <property type="term" value="P:inositol metabolic process"/>
    <property type="evidence" value="ECO:0007669"/>
    <property type="project" value="TreeGrafter"/>
</dbReference>
<evidence type="ECO:0000256" key="1">
    <source>
        <dbReference type="ARBA" id="ARBA00022723"/>
    </source>
</evidence>
<dbReference type="Gene3D" id="3.40.190.80">
    <property type="match status" value="1"/>
</dbReference>
<evidence type="ECO:0000256" key="3">
    <source>
        <dbReference type="ARBA" id="ARBA00022842"/>
    </source>
</evidence>
<dbReference type="GO" id="GO:0046872">
    <property type="term" value="F:metal ion binding"/>
    <property type="evidence" value="ECO:0007669"/>
    <property type="project" value="UniProtKB-KW"/>
</dbReference>
<dbReference type="InterPro" id="IPR020583">
    <property type="entry name" value="Inositol_monoP_metal-BS"/>
</dbReference>
<accession>A0A1G2FYU6</accession>
<feature type="binding site" evidence="4">
    <location>
        <position position="72"/>
    </location>
    <ligand>
        <name>Mg(2+)</name>
        <dbReference type="ChEBI" id="CHEBI:18420"/>
        <label>1</label>
        <note>catalytic</note>
    </ligand>
</feature>
<reference evidence="5 6" key="1">
    <citation type="journal article" date="2016" name="Nat. Commun.">
        <title>Thousands of microbial genomes shed light on interconnected biogeochemical processes in an aquifer system.</title>
        <authorList>
            <person name="Anantharaman K."/>
            <person name="Brown C.T."/>
            <person name="Hug L.A."/>
            <person name="Sharon I."/>
            <person name="Castelle C.J."/>
            <person name="Probst A.J."/>
            <person name="Thomas B.C."/>
            <person name="Singh A."/>
            <person name="Wilkins M.J."/>
            <person name="Karaoz U."/>
            <person name="Brodie E.L."/>
            <person name="Williams K.H."/>
            <person name="Hubbard S.S."/>
            <person name="Banfield J.F."/>
        </authorList>
    </citation>
    <scope>NUCLEOTIDE SEQUENCE [LARGE SCALE GENOMIC DNA]</scope>
</reference>
<evidence type="ECO:0000256" key="2">
    <source>
        <dbReference type="ARBA" id="ARBA00022801"/>
    </source>
</evidence>